<dbReference type="Gramene" id="PRQ56412">
    <property type="protein sequence ID" value="PRQ56412"/>
    <property type="gene ID" value="RchiOBHm_Chr1g0336161"/>
</dbReference>
<feature type="domain" description="Protein kinase" evidence="3">
    <location>
        <begin position="1"/>
        <end position="131"/>
    </location>
</feature>
<evidence type="ECO:0000256" key="1">
    <source>
        <dbReference type="ARBA" id="ARBA00022741"/>
    </source>
</evidence>
<dbReference type="Pfam" id="PF00069">
    <property type="entry name" value="Pkinase"/>
    <property type="match status" value="1"/>
</dbReference>
<sequence>MGYLDPEYLQSNTLTEKSDVYSFGFVLVELLTSRMALSLDRPEAERSLANVFVCAVDNTSLPNHGQHFLTNTCVSHSRSNTCGRWSIDEEVVNDGNFETVEKVADLAKRCISMKGRERPTMREVTRELERLQILPKHSGGEKPDSSPKETDYLLASPSNAYVVDVKGEGDVVPLLPVLSMTRASKIKPKC</sequence>
<dbReference type="EMBL" id="PDCK01000039">
    <property type="protein sequence ID" value="PRQ56412.1"/>
    <property type="molecule type" value="Genomic_DNA"/>
</dbReference>
<comment type="caution">
    <text evidence="4">The sequence shown here is derived from an EMBL/GenBank/DDBJ whole genome shotgun (WGS) entry which is preliminary data.</text>
</comment>
<reference evidence="4 5" key="1">
    <citation type="journal article" date="2018" name="Nat. Genet.">
        <title>The Rosa genome provides new insights in the design of modern roses.</title>
        <authorList>
            <person name="Bendahmane M."/>
        </authorList>
    </citation>
    <scope>NUCLEOTIDE SEQUENCE [LARGE SCALE GENOMIC DNA]</scope>
    <source>
        <strain evidence="5">cv. Old Blush</strain>
    </source>
</reference>
<keyword evidence="2" id="KW-0067">ATP-binding</keyword>
<dbReference type="SUPFAM" id="SSF56112">
    <property type="entry name" value="Protein kinase-like (PK-like)"/>
    <property type="match status" value="1"/>
</dbReference>
<evidence type="ECO:0000313" key="5">
    <source>
        <dbReference type="Proteomes" id="UP000238479"/>
    </source>
</evidence>
<proteinExistence type="predicted"/>
<dbReference type="GO" id="GO:0007166">
    <property type="term" value="P:cell surface receptor signaling pathway"/>
    <property type="evidence" value="ECO:0007669"/>
    <property type="project" value="InterPro"/>
</dbReference>
<dbReference type="Proteomes" id="UP000238479">
    <property type="component" value="Chromosome 1"/>
</dbReference>
<evidence type="ECO:0000259" key="3">
    <source>
        <dbReference type="PROSITE" id="PS50011"/>
    </source>
</evidence>
<dbReference type="GO" id="GO:0005524">
    <property type="term" value="F:ATP binding"/>
    <property type="evidence" value="ECO:0007669"/>
    <property type="project" value="UniProtKB-KW"/>
</dbReference>
<dbReference type="PANTHER" id="PTHR27005:SF468">
    <property type="entry name" value="OS01G0310500 PROTEIN"/>
    <property type="match status" value="1"/>
</dbReference>
<dbReference type="GO" id="GO:0005886">
    <property type="term" value="C:plasma membrane"/>
    <property type="evidence" value="ECO:0007669"/>
    <property type="project" value="TreeGrafter"/>
</dbReference>
<protein>
    <submittedName>
        <fullName evidence="4">Putative transferase, protein kinase RLK-Pelle-WAK family</fullName>
        <ecNumber evidence="4">2.7.-.-</ecNumber>
    </submittedName>
</protein>
<keyword evidence="1" id="KW-0547">Nucleotide-binding</keyword>
<keyword evidence="5" id="KW-1185">Reference proteome</keyword>
<dbReference type="InterPro" id="IPR045274">
    <property type="entry name" value="WAK-like"/>
</dbReference>
<keyword evidence="4" id="KW-0808">Transferase</keyword>
<dbReference type="PANTHER" id="PTHR27005">
    <property type="entry name" value="WALL-ASSOCIATED RECEPTOR KINASE-LIKE 21"/>
    <property type="match status" value="1"/>
</dbReference>
<accession>A0A2P6SCK2</accession>
<evidence type="ECO:0000313" key="4">
    <source>
        <dbReference type="EMBL" id="PRQ56412.1"/>
    </source>
</evidence>
<dbReference type="EC" id="2.7.-.-" evidence="4"/>
<dbReference type="Gene3D" id="1.10.510.10">
    <property type="entry name" value="Transferase(Phosphotransferase) domain 1"/>
    <property type="match status" value="1"/>
</dbReference>
<gene>
    <name evidence="4" type="ORF">RchiOBHm_Chr1g0336161</name>
</gene>
<dbReference type="GO" id="GO:0004674">
    <property type="term" value="F:protein serine/threonine kinase activity"/>
    <property type="evidence" value="ECO:0007669"/>
    <property type="project" value="TreeGrafter"/>
</dbReference>
<keyword evidence="4" id="KW-0418">Kinase</keyword>
<dbReference type="PROSITE" id="PS50011">
    <property type="entry name" value="PROTEIN_KINASE_DOM"/>
    <property type="match status" value="1"/>
</dbReference>
<organism evidence="4 5">
    <name type="scientific">Rosa chinensis</name>
    <name type="common">China rose</name>
    <dbReference type="NCBI Taxonomy" id="74649"/>
    <lineage>
        <taxon>Eukaryota</taxon>
        <taxon>Viridiplantae</taxon>
        <taxon>Streptophyta</taxon>
        <taxon>Embryophyta</taxon>
        <taxon>Tracheophyta</taxon>
        <taxon>Spermatophyta</taxon>
        <taxon>Magnoliopsida</taxon>
        <taxon>eudicotyledons</taxon>
        <taxon>Gunneridae</taxon>
        <taxon>Pentapetalae</taxon>
        <taxon>rosids</taxon>
        <taxon>fabids</taxon>
        <taxon>Rosales</taxon>
        <taxon>Rosaceae</taxon>
        <taxon>Rosoideae</taxon>
        <taxon>Rosoideae incertae sedis</taxon>
        <taxon>Rosa</taxon>
    </lineage>
</organism>
<dbReference type="InterPro" id="IPR011009">
    <property type="entry name" value="Kinase-like_dom_sf"/>
</dbReference>
<evidence type="ECO:0000256" key="2">
    <source>
        <dbReference type="ARBA" id="ARBA00022840"/>
    </source>
</evidence>
<dbReference type="InterPro" id="IPR000719">
    <property type="entry name" value="Prot_kinase_dom"/>
</dbReference>
<dbReference type="AlphaFoldDB" id="A0A2P6SCK2"/>
<name>A0A2P6SCK2_ROSCH</name>